<evidence type="ECO:0000313" key="3">
    <source>
        <dbReference type="Proteomes" id="UP000177141"/>
    </source>
</evidence>
<comment type="caution">
    <text evidence="2">The sequence shown here is derived from an EMBL/GenBank/DDBJ whole genome shotgun (WGS) entry which is preliminary data.</text>
</comment>
<organism evidence="2 3">
    <name type="scientific">Candidatus Roizmanbacteria bacterium RIFCSPLOWO2_01_FULL_38_12</name>
    <dbReference type="NCBI Taxonomy" id="1802061"/>
    <lineage>
        <taxon>Bacteria</taxon>
        <taxon>Candidatus Roizmaniibacteriota</taxon>
    </lineage>
</organism>
<dbReference type="NCBIfam" id="TIGR00305">
    <property type="entry name" value="putative toxin-antitoxin system toxin component, PIN family"/>
    <property type="match status" value="1"/>
</dbReference>
<gene>
    <name evidence="2" type="ORF">A3A93_00550</name>
</gene>
<proteinExistence type="predicted"/>
<dbReference type="Pfam" id="PF13470">
    <property type="entry name" value="PIN_3"/>
    <property type="match status" value="1"/>
</dbReference>
<reference evidence="2 3" key="1">
    <citation type="journal article" date="2016" name="Nat. Commun.">
        <title>Thousands of microbial genomes shed light on interconnected biogeochemical processes in an aquifer system.</title>
        <authorList>
            <person name="Anantharaman K."/>
            <person name="Brown C.T."/>
            <person name="Hug L.A."/>
            <person name="Sharon I."/>
            <person name="Castelle C.J."/>
            <person name="Probst A.J."/>
            <person name="Thomas B.C."/>
            <person name="Singh A."/>
            <person name="Wilkins M.J."/>
            <person name="Karaoz U."/>
            <person name="Brodie E.L."/>
            <person name="Williams K.H."/>
            <person name="Hubbard S.S."/>
            <person name="Banfield J.F."/>
        </authorList>
    </citation>
    <scope>NUCLEOTIDE SEQUENCE [LARGE SCALE GENOMIC DNA]</scope>
</reference>
<dbReference type="PANTHER" id="PTHR34610:SF4">
    <property type="entry name" value="SLL8027 PROTEIN"/>
    <property type="match status" value="1"/>
</dbReference>
<dbReference type="SUPFAM" id="SSF88723">
    <property type="entry name" value="PIN domain-like"/>
    <property type="match status" value="1"/>
</dbReference>
<protein>
    <submittedName>
        <fullName evidence="2">Putative toxin-antitoxin system toxin component, PIN family</fullName>
    </submittedName>
</protein>
<dbReference type="Proteomes" id="UP000177141">
    <property type="component" value="Unassembled WGS sequence"/>
</dbReference>
<dbReference type="InterPro" id="IPR002716">
    <property type="entry name" value="PIN_dom"/>
</dbReference>
<dbReference type="InterPro" id="IPR002850">
    <property type="entry name" value="PIN_toxin-like"/>
</dbReference>
<feature type="domain" description="PIN" evidence="1">
    <location>
        <begin position="3"/>
        <end position="116"/>
    </location>
</feature>
<dbReference type="AlphaFoldDB" id="A0A1F7IXW3"/>
<dbReference type="InterPro" id="IPR029060">
    <property type="entry name" value="PIN-like_dom_sf"/>
</dbReference>
<dbReference type="PANTHER" id="PTHR34610">
    <property type="entry name" value="SSL7007 PROTEIN"/>
    <property type="match status" value="1"/>
</dbReference>
<accession>A0A1F7IXW3</accession>
<evidence type="ECO:0000259" key="1">
    <source>
        <dbReference type="Pfam" id="PF13470"/>
    </source>
</evidence>
<dbReference type="STRING" id="1802061.A3A93_00550"/>
<name>A0A1F7IXW3_9BACT</name>
<evidence type="ECO:0000313" key="2">
    <source>
        <dbReference type="EMBL" id="OGK48167.1"/>
    </source>
</evidence>
<sequence>MLRAVLDTNVFVSGGTISEGAPSQVINHWRNNDFVMIASQDLIKEYEEVLLRPYVMKYTGLSIQETKHYVDEVIHRAYITSGTLTLNILKDDPDDNIVLACADEGKATHLVTGNKKHFPFLDYKGIQIVSPHKFLFQLEEK</sequence>
<dbReference type="EMBL" id="MGAL01000022">
    <property type="protein sequence ID" value="OGK48167.1"/>
    <property type="molecule type" value="Genomic_DNA"/>
</dbReference>